<name>A0A849P4Y2_9BURK</name>
<dbReference type="NCBIfam" id="TIGR00691">
    <property type="entry name" value="spoT_relA"/>
    <property type="match status" value="1"/>
</dbReference>
<dbReference type="InterPro" id="IPR012676">
    <property type="entry name" value="TGS-like"/>
</dbReference>
<dbReference type="Gene3D" id="3.30.460.10">
    <property type="entry name" value="Beta Polymerase, domain 2"/>
    <property type="match status" value="1"/>
</dbReference>
<keyword evidence="8" id="KW-0378">Hydrolase</keyword>
<sequence length="768" mass="86938">MESTDLTPSEFDQAWKNEVFGDLSEKDQAFLNRVLAWVEPYLKNKELFTQEPAIHHVKGTLRVLSLLEMDATTMAAALLSTITLTLGEDSTLEDSQFKTKVMDDFGAELFELVEGAQALIRIGTVAFLAHQPSAEQEKLQQEMLRKMLLAMAADLRIVLIRLAARLQTLRWYAESKLPCPAELASQTSNIYAPLANRLGIWQIKWEMEDLSLRFLKPDVYREIAVKLEATRKQREELVNNFLDTLRKALEEQHIKADTAGRAKHIYSIYNKMRNKSLAFEDLYDLLAIRIIVNNERDCYTALSMVHSHWTPVMEEFDDYIARPKPNGYRSLHTVVKDEAGHIFEVQIRTKQMHQFAEYGMAAHWRYKEAGAKGGSVSASSLYDRQISWMRQLLSWRKEVGITEQAEKNQTVPIADIERKKDALQKEKEKLIQTKPAQGKPDRIYVMTPQARLLELPEGSTPVDFAYLLHTDLGHRCRGAKVDGQLVSLNTPLKTGQTVEIIAAKSGGPSRDWLNPQLAYLRSPRAKAKVRLWFNAIELQIRINAGQEQVEKELQRLGKTSVNLEHLASKLGFAQPEDLYVAVAKDEFSLRQIANAFIEQEPEPEEKTFLPRQSAATSATITGKSGVLVVGVDSLMTQLARCCHPAPPDKIGGFVTRGRGVSIHRINCPSFKVLQQKEPDRIIEVNWGETDETVYPVNIFITSVDRNGLLRDISETFAKMKLNVVGVNTQSKESNAYLNFTVEIRDGEQLNKALASIREVQGVLDARRV</sequence>
<dbReference type="CDD" id="cd04876">
    <property type="entry name" value="ACT_RelA-SpoT"/>
    <property type="match status" value="1"/>
</dbReference>
<comment type="similarity">
    <text evidence="5">Belongs to the relA/spoT family.</text>
</comment>
<dbReference type="GO" id="GO:0015969">
    <property type="term" value="P:guanosine tetraphosphate metabolic process"/>
    <property type="evidence" value="ECO:0007669"/>
    <property type="project" value="InterPro"/>
</dbReference>
<dbReference type="GO" id="GO:0008893">
    <property type="term" value="F:guanosine-3',5'-bis(diphosphate) 3'-diphosphatase activity"/>
    <property type="evidence" value="ECO:0007669"/>
    <property type="project" value="TreeGrafter"/>
</dbReference>
<dbReference type="SMART" id="SM00954">
    <property type="entry name" value="RelA_SpoT"/>
    <property type="match status" value="1"/>
</dbReference>
<dbReference type="GO" id="GO:0008728">
    <property type="term" value="F:GTP diphosphokinase activity"/>
    <property type="evidence" value="ECO:0007669"/>
    <property type="project" value="TreeGrafter"/>
</dbReference>
<dbReference type="EMBL" id="JABGBN010000001">
    <property type="protein sequence ID" value="NOL51073.1"/>
    <property type="molecule type" value="Genomic_DNA"/>
</dbReference>
<dbReference type="Pfam" id="PF13291">
    <property type="entry name" value="ACT_4"/>
    <property type="match status" value="1"/>
</dbReference>
<gene>
    <name evidence="8" type="ORF">HKX39_02615</name>
</gene>
<accession>A0A849P4Y2</accession>
<dbReference type="CDD" id="cd01668">
    <property type="entry name" value="TGS_RSH"/>
    <property type="match status" value="1"/>
</dbReference>
<dbReference type="Pfam" id="PF04607">
    <property type="entry name" value="RelA_SpoT"/>
    <property type="match status" value="1"/>
</dbReference>
<evidence type="ECO:0000259" key="6">
    <source>
        <dbReference type="PROSITE" id="PS51671"/>
    </source>
</evidence>
<evidence type="ECO:0000259" key="7">
    <source>
        <dbReference type="PROSITE" id="PS51880"/>
    </source>
</evidence>
<keyword evidence="9" id="KW-1185">Reference proteome</keyword>
<dbReference type="SUPFAM" id="SSF81271">
    <property type="entry name" value="TGS-like"/>
    <property type="match status" value="1"/>
</dbReference>
<dbReference type="GO" id="GO:0042594">
    <property type="term" value="P:response to starvation"/>
    <property type="evidence" value="ECO:0007669"/>
    <property type="project" value="TreeGrafter"/>
</dbReference>
<organism evidence="8 9">
    <name type="scientific">Pelistega suis</name>
    <dbReference type="NCBI Taxonomy" id="1631957"/>
    <lineage>
        <taxon>Bacteria</taxon>
        <taxon>Pseudomonadati</taxon>
        <taxon>Pseudomonadota</taxon>
        <taxon>Betaproteobacteria</taxon>
        <taxon>Burkholderiales</taxon>
        <taxon>Alcaligenaceae</taxon>
        <taxon>Pelistega</taxon>
    </lineage>
</organism>
<dbReference type="Pfam" id="PF02824">
    <property type="entry name" value="TGS"/>
    <property type="match status" value="1"/>
</dbReference>
<dbReference type="PANTHER" id="PTHR21262">
    <property type="entry name" value="GUANOSINE-3',5'-BIS DIPHOSPHATE 3'-PYROPHOSPHOHYDROLASE"/>
    <property type="match status" value="1"/>
</dbReference>
<dbReference type="InterPro" id="IPR004811">
    <property type="entry name" value="RelA/Spo_fam"/>
</dbReference>
<dbReference type="InterPro" id="IPR043519">
    <property type="entry name" value="NT_sf"/>
</dbReference>
<evidence type="ECO:0000313" key="8">
    <source>
        <dbReference type="EMBL" id="NOL51073.1"/>
    </source>
</evidence>
<dbReference type="InterPro" id="IPR007685">
    <property type="entry name" value="RelA_SpoT"/>
</dbReference>
<dbReference type="SUPFAM" id="SSF109604">
    <property type="entry name" value="HD-domain/PDEase-like"/>
    <property type="match status" value="1"/>
</dbReference>
<dbReference type="AlphaFoldDB" id="A0A849P4Y2"/>
<dbReference type="Proteomes" id="UP000537862">
    <property type="component" value="Unassembled WGS sequence"/>
</dbReference>
<dbReference type="PANTHER" id="PTHR21262:SF31">
    <property type="entry name" value="GTP PYROPHOSPHOKINASE"/>
    <property type="match status" value="1"/>
</dbReference>
<protein>
    <recommendedName>
        <fullName evidence="1">GTP pyrophosphokinase</fullName>
    </recommendedName>
    <alternativeName>
        <fullName evidence="3">(p)ppGpp synthase</fullName>
    </alternativeName>
    <alternativeName>
        <fullName evidence="2">ATP:GTP 3'-pyrophosphotransferase</fullName>
    </alternativeName>
    <alternativeName>
        <fullName evidence="4">ppGpp synthase I</fullName>
    </alternativeName>
</protein>
<comment type="caution">
    <text evidence="8">The sequence shown here is derived from an EMBL/GenBank/DDBJ whole genome shotgun (WGS) entry which is preliminary data.</text>
</comment>
<evidence type="ECO:0000256" key="2">
    <source>
        <dbReference type="ARBA" id="ARBA00029754"/>
    </source>
</evidence>
<dbReference type="GO" id="GO:0015949">
    <property type="term" value="P:nucleobase-containing small molecule interconversion"/>
    <property type="evidence" value="ECO:0007669"/>
    <property type="project" value="UniProtKB-ARBA"/>
</dbReference>
<dbReference type="PROSITE" id="PS51880">
    <property type="entry name" value="TGS"/>
    <property type="match status" value="1"/>
</dbReference>
<feature type="domain" description="ACT" evidence="6">
    <location>
        <begin position="697"/>
        <end position="768"/>
    </location>
</feature>
<dbReference type="Pfam" id="PF13328">
    <property type="entry name" value="HD_4"/>
    <property type="match status" value="1"/>
</dbReference>
<dbReference type="InterPro" id="IPR002912">
    <property type="entry name" value="ACT_dom"/>
</dbReference>
<evidence type="ECO:0000256" key="1">
    <source>
        <dbReference type="ARBA" id="ARBA00019852"/>
    </source>
</evidence>
<dbReference type="PROSITE" id="PS51671">
    <property type="entry name" value="ACT"/>
    <property type="match status" value="1"/>
</dbReference>
<reference evidence="8 9" key="1">
    <citation type="submission" date="2020-05" db="EMBL/GenBank/DDBJ databases">
        <authorList>
            <person name="Niu N."/>
        </authorList>
    </citation>
    <scope>NUCLEOTIDE SEQUENCE [LARGE SCALE GENOMIC DNA]</scope>
    <source>
        <strain evidence="8 9">3340-03</strain>
    </source>
</reference>
<proteinExistence type="inferred from homology"/>
<evidence type="ECO:0000256" key="4">
    <source>
        <dbReference type="ARBA" id="ARBA00033308"/>
    </source>
</evidence>
<dbReference type="InterPro" id="IPR004095">
    <property type="entry name" value="TGS"/>
</dbReference>
<dbReference type="CDD" id="cd05399">
    <property type="entry name" value="NT_Rel-Spo_like"/>
    <property type="match status" value="1"/>
</dbReference>
<dbReference type="GO" id="GO:0005886">
    <property type="term" value="C:plasma membrane"/>
    <property type="evidence" value="ECO:0007669"/>
    <property type="project" value="TreeGrafter"/>
</dbReference>
<evidence type="ECO:0000313" key="9">
    <source>
        <dbReference type="Proteomes" id="UP000537862"/>
    </source>
</evidence>
<dbReference type="Gene3D" id="3.30.70.260">
    <property type="match status" value="1"/>
</dbReference>
<dbReference type="FunFam" id="3.10.20.30:FF:000002">
    <property type="entry name" value="GTP pyrophosphokinase (RelA/SpoT)"/>
    <property type="match status" value="1"/>
</dbReference>
<dbReference type="InterPro" id="IPR012675">
    <property type="entry name" value="Beta-grasp_dom_sf"/>
</dbReference>
<dbReference type="RefSeq" id="WP_171679744.1">
    <property type="nucleotide sequence ID" value="NZ_JABGBN010000001.1"/>
</dbReference>
<dbReference type="SUPFAM" id="SSF81301">
    <property type="entry name" value="Nucleotidyltransferase"/>
    <property type="match status" value="1"/>
</dbReference>
<comment type="function">
    <text evidence="5">In eubacteria ppGpp (guanosine 3'-diphosphate 5'-diphosphate) is a mediator of the stringent response that coordinates a variety of cellular activities in response to changes in nutritional abundance.</text>
</comment>
<dbReference type="FunFam" id="3.30.460.10:FF:000001">
    <property type="entry name" value="GTP pyrophosphokinase RelA"/>
    <property type="match status" value="1"/>
</dbReference>
<dbReference type="InterPro" id="IPR045865">
    <property type="entry name" value="ACT-like_dom_sf"/>
</dbReference>
<dbReference type="InterPro" id="IPR033655">
    <property type="entry name" value="TGS_RelA/SpoT"/>
</dbReference>
<dbReference type="Gene3D" id="1.10.3210.10">
    <property type="entry name" value="Hypothetical protein af1432"/>
    <property type="match status" value="1"/>
</dbReference>
<feature type="domain" description="TGS" evidence="7">
    <location>
        <begin position="441"/>
        <end position="502"/>
    </location>
</feature>
<dbReference type="Gene3D" id="3.10.20.30">
    <property type="match status" value="1"/>
</dbReference>
<dbReference type="SUPFAM" id="SSF55021">
    <property type="entry name" value="ACT-like"/>
    <property type="match status" value="1"/>
</dbReference>
<evidence type="ECO:0000256" key="5">
    <source>
        <dbReference type="RuleBase" id="RU003847"/>
    </source>
</evidence>
<evidence type="ECO:0000256" key="3">
    <source>
        <dbReference type="ARBA" id="ARBA00032407"/>
    </source>
</evidence>